<proteinExistence type="predicted"/>
<protein>
    <submittedName>
        <fullName evidence="1">Uncharacterized protein</fullName>
    </submittedName>
</protein>
<comment type="caution">
    <text evidence="1">The sequence shown here is derived from an EMBL/GenBank/DDBJ whole genome shotgun (WGS) entry which is preliminary data.</text>
</comment>
<gene>
    <name evidence="1" type="ORF">LTS18_013895</name>
</gene>
<name>A0ACC3CVP7_9PEZI</name>
<keyword evidence="2" id="KW-1185">Reference proteome</keyword>
<evidence type="ECO:0000313" key="1">
    <source>
        <dbReference type="EMBL" id="KAK3045396.1"/>
    </source>
</evidence>
<organism evidence="1 2">
    <name type="scientific">Coniosporium uncinatum</name>
    <dbReference type="NCBI Taxonomy" id="93489"/>
    <lineage>
        <taxon>Eukaryota</taxon>
        <taxon>Fungi</taxon>
        <taxon>Dikarya</taxon>
        <taxon>Ascomycota</taxon>
        <taxon>Pezizomycotina</taxon>
        <taxon>Dothideomycetes</taxon>
        <taxon>Dothideomycetes incertae sedis</taxon>
        <taxon>Coniosporium</taxon>
    </lineage>
</organism>
<reference evidence="1" key="1">
    <citation type="submission" date="2024-09" db="EMBL/GenBank/DDBJ databases">
        <title>Black Yeasts Isolated from many extreme environments.</title>
        <authorList>
            <person name="Coleine C."/>
            <person name="Stajich J.E."/>
            <person name="Selbmann L."/>
        </authorList>
    </citation>
    <scope>NUCLEOTIDE SEQUENCE</scope>
    <source>
        <strain evidence="1">CCFEE 5737</strain>
    </source>
</reference>
<evidence type="ECO:0000313" key="2">
    <source>
        <dbReference type="Proteomes" id="UP001186974"/>
    </source>
</evidence>
<sequence>MLEHCTVPLRDIKRTCGLRPGQALFDTLLIWQETLQSRNAGSSPICLVDQSDQLEVKLTLEIEPREDGLGVLARYHTSVLPDSQVEVLVNQMEQLVQCFVEQEDRALESVDESLFPASLSIANPDPEHHVFDRGLSGLVESVAESDPAKIAITFGSNFDGQRLHSSYITYNQLNRHANQVAHHVLTHNIADQELICVCMEKSIDLYVTILAIIKLGKGYLPITPETPTERTRLIIEDANVSLILSRSSVSAALRTFGRHSVLDVDQIGLQDDKFHNPDVPYS</sequence>
<dbReference type="Proteomes" id="UP001186974">
    <property type="component" value="Unassembled WGS sequence"/>
</dbReference>
<accession>A0ACC3CVP7</accession>
<dbReference type="EMBL" id="JAWDJW010010692">
    <property type="protein sequence ID" value="KAK3045396.1"/>
    <property type="molecule type" value="Genomic_DNA"/>
</dbReference>
<feature type="non-terminal residue" evidence="1">
    <location>
        <position position="282"/>
    </location>
</feature>